<accession>A0AAV6LSQ1</accession>
<comment type="similarity">
    <text evidence="1">Belongs to the LOB domain-containing protein family.</text>
</comment>
<dbReference type="Pfam" id="PF03195">
    <property type="entry name" value="LOB"/>
    <property type="match status" value="1"/>
</dbReference>
<dbReference type="Proteomes" id="UP000823749">
    <property type="component" value="Chromosome 1"/>
</dbReference>
<sequence>MLNLPEKSIKVSTSSVSKQISVTNPSEVYYGVASVGIPFSWESQPGTPRVEFRNYPLPPLTPPPSFQSRSTKKPIKRESKPNLFHNVLPKLSWRKTSHPPSPSSSFSSSPRSRSRSVPSSPLTTPNTRRQPNPSLAFHLKIEKEEEFGSPVSTLCFGLGRGTNARSRGFSSNIIKDEMCSPGDIVHLERFDEIGKKIKREIDASFDLMGRRHILGSTLNTITPCAACKLLRRRCAEECPFSPYFSPHEPHKFAAVHKVFGASNVSKMLMEVPESQRADAANSLVYEANVRLRDPVYGCMGAISALQQQVQSLQAELNAVRGEILKYKYREAASNIMASTHAALATSGDVAVAAALPPAAPTPPPPPTPPTPPPRPPPPSVVVVSSSSSLYTSPVATTTSYNSIPNNSVSYFG</sequence>
<dbReference type="AlphaFoldDB" id="A0AAV6LSQ1"/>
<feature type="compositionally biased region" description="Low complexity" evidence="2">
    <location>
        <begin position="380"/>
        <end position="396"/>
    </location>
</feature>
<evidence type="ECO:0000313" key="5">
    <source>
        <dbReference type="Proteomes" id="UP000823749"/>
    </source>
</evidence>
<feature type="domain" description="LOB" evidence="3">
    <location>
        <begin position="222"/>
        <end position="323"/>
    </location>
</feature>
<feature type="compositionally biased region" description="Pro residues" evidence="2">
    <location>
        <begin position="357"/>
        <end position="379"/>
    </location>
</feature>
<feature type="compositionally biased region" description="Polar residues" evidence="2">
    <location>
        <begin position="397"/>
        <end position="412"/>
    </location>
</feature>
<gene>
    <name evidence="4" type="ORF">RHGRI_002597</name>
</gene>
<dbReference type="InterPro" id="IPR004883">
    <property type="entry name" value="LOB"/>
</dbReference>
<protein>
    <recommendedName>
        <fullName evidence="3">LOB domain-containing protein</fullName>
    </recommendedName>
</protein>
<evidence type="ECO:0000313" key="4">
    <source>
        <dbReference type="EMBL" id="KAG5567084.1"/>
    </source>
</evidence>
<proteinExistence type="inferred from homology"/>
<reference evidence="4" key="1">
    <citation type="submission" date="2020-08" db="EMBL/GenBank/DDBJ databases">
        <title>Plant Genome Project.</title>
        <authorList>
            <person name="Zhang R.-G."/>
        </authorList>
    </citation>
    <scope>NUCLEOTIDE SEQUENCE</scope>
    <source>
        <strain evidence="4">WSP0</strain>
        <tissue evidence="4">Leaf</tissue>
    </source>
</reference>
<feature type="compositionally biased region" description="Polar residues" evidence="2">
    <location>
        <begin position="122"/>
        <end position="133"/>
    </location>
</feature>
<evidence type="ECO:0000256" key="2">
    <source>
        <dbReference type="SAM" id="MobiDB-lite"/>
    </source>
</evidence>
<name>A0AAV6LSQ1_9ERIC</name>
<dbReference type="PANTHER" id="PTHR31301">
    <property type="entry name" value="LOB DOMAIN-CONTAINING PROTEIN 4-RELATED"/>
    <property type="match status" value="1"/>
</dbReference>
<feature type="compositionally biased region" description="Low complexity" evidence="2">
    <location>
        <begin position="103"/>
        <end position="121"/>
    </location>
</feature>
<dbReference type="EMBL" id="JACTNZ010000001">
    <property type="protein sequence ID" value="KAG5567084.1"/>
    <property type="molecule type" value="Genomic_DNA"/>
</dbReference>
<feature type="compositionally biased region" description="Pro residues" evidence="2">
    <location>
        <begin position="56"/>
        <end position="65"/>
    </location>
</feature>
<evidence type="ECO:0000259" key="3">
    <source>
        <dbReference type="PROSITE" id="PS50891"/>
    </source>
</evidence>
<dbReference type="PROSITE" id="PS50891">
    <property type="entry name" value="LOB"/>
    <property type="match status" value="1"/>
</dbReference>
<comment type="caution">
    <text evidence="4">The sequence shown here is derived from an EMBL/GenBank/DDBJ whole genome shotgun (WGS) entry which is preliminary data.</text>
</comment>
<feature type="region of interest" description="Disordered" evidence="2">
    <location>
        <begin position="48"/>
        <end position="133"/>
    </location>
</feature>
<keyword evidence="5" id="KW-1185">Reference proteome</keyword>
<evidence type="ECO:0000256" key="1">
    <source>
        <dbReference type="ARBA" id="ARBA00005474"/>
    </source>
</evidence>
<feature type="region of interest" description="Disordered" evidence="2">
    <location>
        <begin position="354"/>
        <end position="412"/>
    </location>
</feature>
<organism evidence="4 5">
    <name type="scientific">Rhododendron griersonianum</name>
    <dbReference type="NCBI Taxonomy" id="479676"/>
    <lineage>
        <taxon>Eukaryota</taxon>
        <taxon>Viridiplantae</taxon>
        <taxon>Streptophyta</taxon>
        <taxon>Embryophyta</taxon>
        <taxon>Tracheophyta</taxon>
        <taxon>Spermatophyta</taxon>
        <taxon>Magnoliopsida</taxon>
        <taxon>eudicotyledons</taxon>
        <taxon>Gunneridae</taxon>
        <taxon>Pentapetalae</taxon>
        <taxon>asterids</taxon>
        <taxon>Ericales</taxon>
        <taxon>Ericaceae</taxon>
        <taxon>Ericoideae</taxon>
        <taxon>Rhodoreae</taxon>
        <taxon>Rhododendron</taxon>
    </lineage>
</organism>
<dbReference type="PANTHER" id="PTHR31301:SF101">
    <property type="entry name" value="LOB DOMAIN-CONTAINING PROTEIN"/>
    <property type="match status" value="1"/>
</dbReference>